<evidence type="ECO:0000256" key="4">
    <source>
        <dbReference type="PROSITE-ProRule" id="PRU00228"/>
    </source>
</evidence>
<evidence type="ECO:0000256" key="3">
    <source>
        <dbReference type="ARBA" id="ARBA00022833"/>
    </source>
</evidence>
<protein>
    <recommendedName>
        <fullName evidence="6">ZZ-type domain-containing protein</fullName>
    </recommendedName>
</protein>
<keyword evidence="2 4" id="KW-0863">Zinc-finger</keyword>
<dbReference type="GO" id="GO:0016567">
    <property type="term" value="P:protein ubiquitination"/>
    <property type="evidence" value="ECO:0007669"/>
    <property type="project" value="TreeGrafter"/>
</dbReference>
<name>A0A8B6CHW2_MYTGA</name>
<evidence type="ECO:0000313" key="8">
    <source>
        <dbReference type="Proteomes" id="UP000596742"/>
    </source>
</evidence>
<dbReference type="SUPFAM" id="SSF57850">
    <property type="entry name" value="RING/U-box"/>
    <property type="match status" value="1"/>
</dbReference>
<dbReference type="InterPro" id="IPR043145">
    <property type="entry name" value="Znf_ZZ_sf"/>
</dbReference>
<evidence type="ECO:0000256" key="2">
    <source>
        <dbReference type="ARBA" id="ARBA00022771"/>
    </source>
</evidence>
<keyword evidence="3" id="KW-0862">Zinc</keyword>
<reference evidence="7" key="1">
    <citation type="submission" date="2018-11" db="EMBL/GenBank/DDBJ databases">
        <authorList>
            <person name="Alioto T."/>
            <person name="Alioto T."/>
        </authorList>
    </citation>
    <scope>NUCLEOTIDE SEQUENCE</scope>
</reference>
<evidence type="ECO:0000259" key="6">
    <source>
        <dbReference type="PROSITE" id="PS50135"/>
    </source>
</evidence>
<sequence>MTAVSSSNDDFRAETSNISPGETSRTFDDIGHAQPFTKEQDFYKYDLISTEIQDKPRVQGYLSHFFTFAGERITDRYAGEKIKQHSRVVKTSWTPKEDMQLGTIVRVTKSGKEVHVQWDKLEEKVNLLDLRLVENSAEQSSRVVLIAQTIIPSSTVSSMQVGKNVNLRLLDSAPINKIKQGSRVVKKSWIPKEEKPLGTIVKMKTLRREVYVQWDLIEENVDLHDIRLESNQQFANREKEEGSRVIKIVWKSEDKHYVGTIVKVNKTKQTARVQWDKQPEEKVKVYTLRLVGNYLTDKIEKGSRVVKKSQRTQEEIPFGTVVNINQSKEEVQIKWDKPEEKVNQLDIRLYDNAQSGVKHINVTCDGCYTYPLRGIRWKCLHCDSYDLCTVCYMADEHNISHIFSRIQSEDSKGKEMPARFDVKMTGYAFACGIQEKSEVSLRKDNRKRGVVQIVRDDEIEVQWLYNHKKSRHNILELQCEDRTARQFYPDHLPILGKDTLGHLDVDFSLNNTKQKIQVNIRYNIEKDQKRSYKPVLYLIFANKQNTDYKDDRCQLMDEVFEYSKRTKLPCHVIGKKVLFLHGSSSVVCIHPTTSDHTIKELVKKGFRIFERGDTNTEESEIKYFIRMAEFVLDEKVLPVIISLRNGGLNEDVLVSASSLLLPIIRLKKSSPDVTVLTLENGSIEKATEHMTNLKTPWTVRKSENLIAIKNAETTEEISAINEVQSNLDFVALICHVVIGGGCQVSEISYKCIFLADNRPLPK</sequence>
<dbReference type="GO" id="GO:0005737">
    <property type="term" value="C:cytoplasm"/>
    <property type="evidence" value="ECO:0007669"/>
    <property type="project" value="TreeGrafter"/>
</dbReference>
<organism evidence="7 8">
    <name type="scientific">Mytilus galloprovincialis</name>
    <name type="common">Mediterranean mussel</name>
    <dbReference type="NCBI Taxonomy" id="29158"/>
    <lineage>
        <taxon>Eukaryota</taxon>
        <taxon>Metazoa</taxon>
        <taxon>Spiralia</taxon>
        <taxon>Lophotrochozoa</taxon>
        <taxon>Mollusca</taxon>
        <taxon>Bivalvia</taxon>
        <taxon>Autobranchia</taxon>
        <taxon>Pteriomorphia</taxon>
        <taxon>Mytilida</taxon>
        <taxon>Mytiloidea</taxon>
        <taxon>Mytilidae</taxon>
        <taxon>Mytilinae</taxon>
        <taxon>Mytilus</taxon>
    </lineage>
</organism>
<feature type="domain" description="ZZ-type" evidence="6">
    <location>
        <begin position="359"/>
        <end position="411"/>
    </location>
</feature>
<comment type="caution">
    <text evidence="7">The sequence shown here is derived from an EMBL/GenBank/DDBJ whole genome shotgun (WGS) entry which is preliminary data.</text>
</comment>
<evidence type="ECO:0000256" key="5">
    <source>
        <dbReference type="SAM" id="MobiDB-lite"/>
    </source>
</evidence>
<dbReference type="PANTHER" id="PTHR24202:SF4">
    <property type="entry name" value="E3 UBIQUITIN-PROTEIN LIGASE MIB2-RELATED"/>
    <property type="match status" value="1"/>
</dbReference>
<dbReference type="Pfam" id="PF00569">
    <property type="entry name" value="ZZ"/>
    <property type="match status" value="1"/>
</dbReference>
<keyword evidence="8" id="KW-1185">Reference proteome</keyword>
<dbReference type="PANTHER" id="PTHR24202">
    <property type="entry name" value="E3 UBIQUITIN-PROTEIN LIGASE MIB2"/>
    <property type="match status" value="1"/>
</dbReference>
<dbReference type="SMART" id="SM00291">
    <property type="entry name" value="ZnF_ZZ"/>
    <property type="match status" value="1"/>
</dbReference>
<feature type="region of interest" description="Disordered" evidence="5">
    <location>
        <begin position="1"/>
        <end position="29"/>
    </location>
</feature>
<feature type="compositionally biased region" description="Polar residues" evidence="5">
    <location>
        <begin position="1"/>
        <end position="24"/>
    </location>
</feature>
<dbReference type="Proteomes" id="UP000596742">
    <property type="component" value="Unassembled WGS sequence"/>
</dbReference>
<keyword evidence="1" id="KW-0479">Metal-binding</keyword>
<dbReference type="EMBL" id="UYJE01001694">
    <property type="protein sequence ID" value="VDI04354.1"/>
    <property type="molecule type" value="Genomic_DNA"/>
</dbReference>
<dbReference type="InterPro" id="IPR000433">
    <property type="entry name" value="Znf_ZZ"/>
</dbReference>
<dbReference type="PROSITE" id="PS01357">
    <property type="entry name" value="ZF_ZZ_1"/>
    <property type="match status" value="1"/>
</dbReference>
<dbReference type="AlphaFoldDB" id="A0A8B6CHW2"/>
<proteinExistence type="predicted"/>
<evidence type="ECO:0000313" key="7">
    <source>
        <dbReference type="EMBL" id="VDI04354.1"/>
    </source>
</evidence>
<dbReference type="OrthoDB" id="10014385at2759"/>
<dbReference type="FunFam" id="3.30.60.90:FF:000004">
    <property type="entry name" value="Putative E3 ubiquitin-protein ligase MIB2"/>
    <property type="match status" value="1"/>
</dbReference>
<accession>A0A8B6CHW2</accession>
<dbReference type="Gene3D" id="3.30.60.90">
    <property type="match status" value="1"/>
</dbReference>
<dbReference type="GO" id="GO:0008270">
    <property type="term" value="F:zinc ion binding"/>
    <property type="evidence" value="ECO:0007669"/>
    <property type="project" value="UniProtKB-KW"/>
</dbReference>
<gene>
    <name evidence="7" type="ORF">MGAL_10B091593</name>
</gene>
<dbReference type="PROSITE" id="PS50135">
    <property type="entry name" value="ZF_ZZ_2"/>
    <property type="match status" value="1"/>
</dbReference>
<evidence type="ECO:0000256" key="1">
    <source>
        <dbReference type="ARBA" id="ARBA00022723"/>
    </source>
</evidence>